<reference evidence="1" key="2">
    <citation type="journal article" date="2015" name="Fish Shellfish Immunol.">
        <title>Early steps in the European eel (Anguilla anguilla)-Vibrio vulnificus interaction in the gills: Role of the RtxA13 toxin.</title>
        <authorList>
            <person name="Callol A."/>
            <person name="Pajuelo D."/>
            <person name="Ebbesson L."/>
            <person name="Teles M."/>
            <person name="MacKenzie S."/>
            <person name="Amaro C."/>
        </authorList>
    </citation>
    <scope>NUCLEOTIDE SEQUENCE</scope>
</reference>
<dbReference type="EMBL" id="GBXM01052266">
    <property type="protein sequence ID" value="JAH56311.1"/>
    <property type="molecule type" value="Transcribed_RNA"/>
</dbReference>
<reference evidence="1" key="1">
    <citation type="submission" date="2014-11" db="EMBL/GenBank/DDBJ databases">
        <authorList>
            <person name="Amaro Gonzalez C."/>
        </authorList>
    </citation>
    <scope>NUCLEOTIDE SEQUENCE</scope>
</reference>
<proteinExistence type="predicted"/>
<accession>A0A0E9TRZ2</accession>
<sequence length="14" mass="1578">MVLTLFVGIVRWSG</sequence>
<protein>
    <submittedName>
        <fullName evidence="1">Uncharacterized protein</fullName>
    </submittedName>
</protein>
<name>A0A0E9TRZ2_ANGAN</name>
<evidence type="ECO:0000313" key="1">
    <source>
        <dbReference type="EMBL" id="JAH56311.1"/>
    </source>
</evidence>
<organism evidence="1">
    <name type="scientific">Anguilla anguilla</name>
    <name type="common">European freshwater eel</name>
    <name type="synonym">Muraena anguilla</name>
    <dbReference type="NCBI Taxonomy" id="7936"/>
    <lineage>
        <taxon>Eukaryota</taxon>
        <taxon>Metazoa</taxon>
        <taxon>Chordata</taxon>
        <taxon>Craniata</taxon>
        <taxon>Vertebrata</taxon>
        <taxon>Euteleostomi</taxon>
        <taxon>Actinopterygii</taxon>
        <taxon>Neopterygii</taxon>
        <taxon>Teleostei</taxon>
        <taxon>Anguilliformes</taxon>
        <taxon>Anguillidae</taxon>
        <taxon>Anguilla</taxon>
    </lineage>
</organism>